<dbReference type="InterPro" id="IPR039367">
    <property type="entry name" value="Och1-like"/>
</dbReference>
<comment type="caution">
    <text evidence="1">The sequence shown here is derived from an EMBL/GenBank/DDBJ whole genome shotgun (WGS) entry which is preliminary data.</text>
</comment>
<dbReference type="PANTHER" id="PTHR31834:SF1">
    <property type="entry name" value="INITIATION-SPECIFIC ALPHA-1,6-MANNOSYLTRANSFERASE"/>
    <property type="match status" value="1"/>
</dbReference>
<sequence length="136" mass="15898">MIVGYEFGHRFPEWQRAQIKFARTEQFQQWFIASAPGNPVLLRCLELIRQRYTWKVESTLELTGPGVFSDAVHEFLEMKSPHAVENEVKVRRHPPDVHFLSYPSCWVPMAASARRFGGHQSQTWSKKLDFTMTKCD</sequence>
<evidence type="ECO:0000313" key="4">
    <source>
        <dbReference type="Proteomes" id="UP001152797"/>
    </source>
</evidence>
<protein>
    <submittedName>
        <fullName evidence="3">Initiation-specific alpha-1,6-mannosyltransferase</fullName>
    </submittedName>
</protein>
<dbReference type="OrthoDB" id="409543at2759"/>
<evidence type="ECO:0000313" key="2">
    <source>
        <dbReference type="EMBL" id="CAL1172962.1"/>
    </source>
</evidence>
<dbReference type="SUPFAM" id="SSF53448">
    <property type="entry name" value="Nucleotide-diphospho-sugar transferases"/>
    <property type="match status" value="1"/>
</dbReference>
<name>A0A9P1GR92_9DINO</name>
<evidence type="ECO:0000313" key="3">
    <source>
        <dbReference type="EMBL" id="CAL4806899.1"/>
    </source>
</evidence>
<dbReference type="EMBL" id="CAMXCT020006759">
    <property type="protein sequence ID" value="CAL1172962.1"/>
    <property type="molecule type" value="Genomic_DNA"/>
</dbReference>
<dbReference type="Proteomes" id="UP001152797">
    <property type="component" value="Unassembled WGS sequence"/>
</dbReference>
<dbReference type="GO" id="GO:0000136">
    <property type="term" value="C:mannan polymerase complex"/>
    <property type="evidence" value="ECO:0007669"/>
    <property type="project" value="TreeGrafter"/>
</dbReference>
<dbReference type="Gene3D" id="3.90.550.20">
    <property type="match status" value="1"/>
</dbReference>
<dbReference type="GO" id="GO:0000009">
    <property type="term" value="F:alpha-1,6-mannosyltransferase activity"/>
    <property type="evidence" value="ECO:0007669"/>
    <property type="project" value="InterPro"/>
</dbReference>
<dbReference type="PANTHER" id="PTHR31834">
    <property type="entry name" value="INITIATION-SPECIFIC ALPHA-1,6-MANNOSYLTRANSFERASE"/>
    <property type="match status" value="1"/>
</dbReference>
<organism evidence="1">
    <name type="scientific">Cladocopium goreaui</name>
    <dbReference type="NCBI Taxonomy" id="2562237"/>
    <lineage>
        <taxon>Eukaryota</taxon>
        <taxon>Sar</taxon>
        <taxon>Alveolata</taxon>
        <taxon>Dinophyceae</taxon>
        <taxon>Suessiales</taxon>
        <taxon>Symbiodiniaceae</taxon>
        <taxon>Cladocopium</taxon>
    </lineage>
</organism>
<keyword evidence="4" id="KW-1185">Reference proteome</keyword>
<dbReference type="EMBL" id="CAMXCT010006759">
    <property type="protein sequence ID" value="CAI4019587.1"/>
    <property type="molecule type" value="Genomic_DNA"/>
</dbReference>
<dbReference type="AlphaFoldDB" id="A0A9P1GR92"/>
<dbReference type="GO" id="GO:0006487">
    <property type="term" value="P:protein N-linked glycosylation"/>
    <property type="evidence" value="ECO:0007669"/>
    <property type="project" value="TreeGrafter"/>
</dbReference>
<accession>A0A9P1GR92</accession>
<proteinExistence type="predicted"/>
<reference evidence="2" key="2">
    <citation type="submission" date="2024-04" db="EMBL/GenBank/DDBJ databases">
        <authorList>
            <person name="Chen Y."/>
            <person name="Shah S."/>
            <person name="Dougan E. K."/>
            <person name="Thang M."/>
            <person name="Chan C."/>
        </authorList>
    </citation>
    <scope>NUCLEOTIDE SEQUENCE [LARGE SCALE GENOMIC DNA]</scope>
</reference>
<evidence type="ECO:0000313" key="1">
    <source>
        <dbReference type="EMBL" id="CAI4019587.1"/>
    </source>
</evidence>
<dbReference type="EMBL" id="CAMXCT030006759">
    <property type="protein sequence ID" value="CAL4806899.1"/>
    <property type="molecule type" value="Genomic_DNA"/>
</dbReference>
<reference evidence="1" key="1">
    <citation type="submission" date="2022-10" db="EMBL/GenBank/DDBJ databases">
        <authorList>
            <person name="Chen Y."/>
            <person name="Dougan E. K."/>
            <person name="Chan C."/>
            <person name="Rhodes N."/>
            <person name="Thang M."/>
        </authorList>
    </citation>
    <scope>NUCLEOTIDE SEQUENCE</scope>
</reference>
<gene>
    <name evidence="1" type="ORF">C1SCF055_LOCUS44080</name>
</gene>
<dbReference type="InterPro" id="IPR029044">
    <property type="entry name" value="Nucleotide-diphossugar_trans"/>
</dbReference>